<sequence length="67" mass="7134">TAAETVEAPVDGSDEEDDDEAEVDGSDEDEESEASSDDEESDDEEDVAPVDPAFRQRVAEALKVSGM</sequence>
<reference evidence="2" key="1">
    <citation type="journal article" date="2019" name="Sci. Rep.">
        <title>Draft genome of Tanacetum cinerariifolium, the natural source of mosquito coil.</title>
        <authorList>
            <person name="Yamashiro T."/>
            <person name="Shiraishi A."/>
            <person name="Satake H."/>
            <person name="Nakayama K."/>
        </authorList>
    </citation>
    <scope>NUCLEOTIDE SEQUENCE</scope>
</reference>
<gene>
    <name evidence="2" type="ORF">Tci_927575</name>
</gene>
<evidence type="ECO:0000256" key="1">
    <source>
        <dbReference type="SAM" id="MobiDB-lite"/>
    </source>
</evidence>
<dbReference type="AlphaFoldDB" id="A0A699XCL3"/>
<protein>
    <submittedName>
        <fullName evidence="2">Uncharacterized protein</fullName>
    </submittedName>
</protein>
<organism evidence="2">
    <name type="scientific">Tanacetum cinerariifolium</name>
    <name type="common">Dalmatian daisy</name>
    <name type="synonym">Chrysanthemum cinerariifolium</name>
    <dbReference type="NCBI Taxonomy" id="118510"/>
    <lineage>
        <taxon>Eukaryota</taxon>
        <taxon>Viridiplantae</taxon>
        <taxon>Streptophyta</taxon>
        <taxon>Embryophyta</taxon>
        <taxon>Tracheophyta</taxon>
        <taxon>Spermatophyta</taxon>
        <taxon>Magnoliopsida</taxon>
        <taxon>eudicotyledons</taxon>
        <taxon>Gunneridae</taxon>
        <taxon>Pentapetalae</taxon>
        <taxon>asterids</taxon>
        <taxon>campanulids</taxon>
        <taxon>Asterales</taxon>
        <taxon>Asteraceae</taxon>
        <taxon>Asteroideae</taxon>
        <taxon>Anthemideae</taxon>
        <taxon>Anthemidinae</taxon>
        <taxon>Tanacetum</taxon>
    </lineage>
</organism>
<feature type="non-terminal residue" evidence="2">
    <location>
        <position position="1"/>
    </location>
</feature>
<evidence type="ECO:0000313" key="2">
    <source>
        <dbReference type="EMBL" id="GFD55606.1"/>
    </source>
</evidence>
<name>A0A699XCL3_TANCI</name>
<dbReference type="EMBL" id="BKCJ011819645">
    <property type="protein sequence ID" value="GFD55606.1"/>
    <property type="molecule type" value="Genomic_DNA"/>
</dbReference>
<comment type="caution">
    <text evidence="2">The sequence shown here is derived from an EMBL/GenBank/DDBJ whole genome shotgun (WGS) entry which is preliminary data.</text>
</comment>
<accession>A0A699XCL3</accession>
<feature type="compositionally biased region" description="Acidic residues" evidence="1">
    <location>
        <begin position="12"/>
        <end position="48"/>
    </location>
</feature>
<feature type="region of interest" description="Disordered" evidence="1">
    <location>
        <begin position="1"/>
        <end position="54"/>
    </location>
</feature>
<proteinExistence type="predicted"/>
<feature type="non-terminal residue" evidence="2">
    <location>
        <position position="67"/>
    </location>
</feature>